<evidence type="ECO:0000313" key="2">
    <source>
        <dbReference type="Proteomes" id="UP001060085"/>
    </source>
</evidence>
<accession>A0ACC0BEC8</accession>
<reference evidence="2" key="1">
    <citation type="journal article" date="2023" name="Nat. Plants">
        <title>Single-cell RNA sequencing provides a high-resolution roadmap for understanding the multicellular compartmentation of specialized metabolism.</title>
        <authorList>
            <person name="Sun S."/>
            <person name="Shen X."/>
            <person name="Li Y."/>
            <person name="Li Y."/>
            <person name="Wang S."/>
            <person name="Li R."/>
            <person name="Zhang H."/>
            <person name="Shen G."/>
            <person name="Guo B."/>
            <person name="Wei J."/>
            <person name="Xu J."/>
            <person name="St-Pierre B."/>
            <person name="Chen S."/>
            <person name="Sun C."/>
        </authorList>
    </citation>
    <scope>NUCLEOTIDE SEQUENCE [LARGE SCALE GENOMIC DNA]</scope>
</reference>
<organism evidence="1 2">
    <name type="scientific">Catharanthus roseus</name>
    <name type="common">Madagascar periwinkle</name>
    <name type="synonym">Vinca rosea</name>
    <dbReference type="NCBI Taxonomy" id="4058"/>
    <lineage>
        <taxon>Eukaryota</taxon>
        <taxon>Viridiplantae</taxon>
        <taxon>Streptophyta</taxon>
        <taxon>Embryophyta</taxon>
        <taxon>Tracheophyta</taxon>
        <taxon>Spermatophyta</taxon>
        <taxon>Magnoliopsida</taxon>
        <taxon>eudicotyledons</taxon>
        <taxon>Gunneridae</taxon>
        <taxon>Pentapetalae</taxon>
        <taxon>asterids</taxon>
        <taxon>lamiids</taxon>
        <taxon>Gentianales</taxon>
        <taxon>Apocynaceae</taxon>
        <taxon>Rauvolfioideae</taxon>
        <taxon>Vinceae</taxon>
        <taxon>Catharanthinae</taxon>
        <taxon>Catharanthus</taxon>
    </lineage>
</organism>
<gene>
    <name evidence="1" type="ORF">M9H77_11379</name>
</gene>
<protein>
    <submittedName>
        <fullName evidence="1">Uncharacterized protein</fullName>
    </submittedName>
</protein>
<evidence type="ECO:0000313" key="1">
    <source>
        <dbReference type="EMBL" id="KAI5671015.1"/>
    </source>
</evidence>
<comment type="caution">
    <text evidence="1">The sequence shown here is derived from an EMBL/GenBank/DDBJ whole genome shotgun (WGS) entry which is preliminary data.</text>
</comment>
<keyword evidence="2" id="KW-1185">Reference proteome</keyword>
<sequence>MEEKDEEFGTMEIVKAIGVVAAVGLELGVPISFSVLVTVFLVLKLDVPSLQLGILSVKSSHSSWISEGEKKKKKERRKAGSNVRMRGIGLVIEVIEESKFIVLDKELKFEIAWDWDSIINVNATTYHRNS</sequence>
<proteinExistence type="predicted"/>
<dbReference type="Proteomes" id="UP001060085">
    <property type="component" value="Linkage Group LG03"/>
</dbReference>
<dbReference type="EMBL" id="CM044703">
    <property type="protein sequence ID" value="KAI5671015.1"/>
    <property type="molecule type" value="Genomic_DNA"/>
</dbReference>
<name>A0ACC0BEC8_CATRO</name>